<keyword evidence="4 5" id="KW-0472">Membrane</keyword>
<feature type="transmembrane region" description="Helical" evidence="5">
    <location>
        <begin position="69"/>
        <end position="87"/>
    </location>
</feature>
<dbReference type="PANTHER" id="PTHR42718:SF35">
    <property type="entry name" value="BLL0718 PROTEIN"/>
    <property type="match status" value="1"/>
</dbReference>
<feature type="transmembrane region" description="Helical" evidence="5">
    <location>
        <begin position="394"/>
        <end position="413"/>
    </location>
</feature>
<name>A0AAW4XIU7_RHORH</name>
<evidence type="ECO:0000259" key="6">
    <source>
        <dbReference type="PROSITE" id="PS50850"/>
    </source>
</evidence>
<dbReference type="Pfam" id="PF07690">
    <property type="entry name" value="MFS_1"/>
    <property type="match status" value="2"/>
</dbReference>
<feature type="transmembrane region" description="Helical" evidence="5">
    <location>
        <begin position="350"/>
        <end position="373"/>
    </location>
</feature>
<protein>
    <submittedName>
        <fullName evidence="7">MFS transporter</fullName>
    </submittedName>
</protein>
<dbReference type="PANTHER" id="PTHR42718">
    <property type="entry name" value="MAJOR FACILITATOR SUPERFAMILY MULTIDRUG TRANSPORTER MFSC"/>
    <property type="match status" value="1"/>
</dbReference>
<comment type="caution">
    <text evidence="7">The sequence shown here is derived from an EMBL/GenBank/DDBJ whole genome shotgun (WGS) entry which is preliminary data.</text>
</comment>
<evidence type="ECO:0000313" key="8">
    <source>
        <dbReference type="Proteomes" id="UP001198630"/>
    </source>
</evidence>
<feature type="transmembrane region" description="Helical" evidence="5">
    <location>
        <begin position="425"/>
        <end position="447"/>
    </location>
</feature>
<keyword evidence="2 5" id="KW-0812">Transmembrane</keyword>
<dbReference type="InterPro" id="IPR011701">
    <property type="entry name" value="MFS"/>
</dbReference>
<reference evidence="7" key="1">
    <citation type="submission" date="2021-11" db="EMBL/GenBank/DDBJ databases">
        <title>Development of a sustainable strategy for remediation of hydrocarbon-contaminated territories based on the waste exchange concept.</title>
        <authorList>
            <person name="Elkin A."/>
        </authorList>
    </citation>
    <scope>NUCLEOTIDE SEQUENCE</scope>
    <source>
        <strain evidence="7">IEGM 757</strain>
    </source>
</reference>
<sequence length="663" mass="69272">MTIVVLSLCGMVSALQFTLVIPLLPEFPGLLDISTSNSSWLVTATLLTAAVSTPVVARMADMYGKRRMLSVALGAMIVGSVICAMEVSFLTMIAGRALQGFGASLIAVGISLLRDKLPPERIGSAVALMSATMGIGSALGLPLAGVLTDWLGWHSIFWFSAVIGTVLVVALLVVVEESPVRTPGRFDAVGALVLSAALVCLLLPISKGNTWGWGQPLTLGLFASSVLLFAIWTPLELRVNEPLVDLRTSAQRPVLMTNLASIFAGTAMFVNMLVTVQVLQQPSVSGTGFDLGVSAAGLAMVPSGLAMVAMSPLSGWLLGRWGGRLVLLSGAALMALAYAGRLVYAESVTAVVIGSTLVGIGTALAFAAMPTLIMSSVPITKTASANGLNSLVRSVGTSLASTLVAVIMATHQVEIAGNFYATDTAFQLVLGLGALAAATCAAVAALIPRDRRTHRELELARAQGQEKHEAVVRGQIRLARSDNNARGMMLVSVLDMHGEQLDWSRADNDGRYAVVLPGPGTYVVVANTLGWAPSATVIDFAGGEIVQDITLDDELTVSGTVTCDGRLAPGALVALSEAMGKHIDSTHCDDRGRYSFQLPPTGRYVLIAYDAPTGRAHARKVSLTIESEVVDIAIPLAGTNRSADRRDSDAVAVLPWEAPATHT</sequence>
<dbReference type="AlphaFoldDB" id="A0AAW4XIU7"/>
<feature type="transmembrane region" description="Helical" evidence="5">
    <location>
        <begin position="325"/>
        <end position="344"/>
    </location>
</feature>
<evidence type="ECO:0000256" key="1">
    <source>
        <dbReference type="ARBA" id="ARBA00004141"/>
    </source>
</evidence>
<dbReference type="EMBL" id="JAJNCO010000010">
    <property type="protein sequence ID" value="MCD2113008.1"/>
    <property type="molecule type" value="Genomic_DNA"/>
</dbReference>
<feature type="transmembrane region" description="Helical" evidence="5">
    <location>
        <begin position="93"/>
        <end position="113"/>
    </location>
</feature>
<dbReference type="GO" id="GO:0016020">
    <property type="term" value="C:membrane"/>
    <property type="evidence" value="ECO:0007669"/>
    <property type="project" value="UniProtKB-SubCell"/>
</dbReference>
<feature type="transmembrane region" description="Helical" evidence="5">
    <location>
        <begin position="156"/>
        <end position="174"/>
    </location>
</feature>
<evidence type="ECO:0000256" key="5">
    <source>
        <dbReference type="SAM" id="Phobius"/>
    </source>
</evidence>
<evidence type="ECO:0000256" key="3">
    <source>
        <dbReference type="ARBA" id="ARBA00022989"/>
    </source>
</evidence>
<dbReference type="Proteomes" id="UP001198630">
    <property type="component" value="Unassembled WGS sequence"/>
</dbReference>
<feature type="transmembrane region" description="Helical" evidence="5">
    <location>
        <begin position="186"/>
        <end position="205"/>
    </location>
</feature>
<evidence type="ECO:0000313" key="7">
    <source>
        <dbReference type="EMBL" id="MCD2113008.1"/>
    </source>
</evidence>
<feature type="transmembrane region" description="Helical" evidence="5">
    <location>
        <begin position="255"/>
        <end position="279"/>
    </location>
</feature>
<feature type="transmembrane region" description="Helical" evidence="5">
    <location>
        <begin position="125"/>
        <end position="144"/>
    </location>
</feature>
<feature type="transmembrane region" description="Helical" evidence="5">
    <location>
        <begin position="291"/>
        <end position="313"/>
    </location>
</feature>
<evidence type="ECO:0000256" key="2">
    <source>
        <dbReference type="ARBA" id="ARBA00022692"/>
    </source>
</evidence>
<comment type="subcellular location">
    <subcellularLocation>
        <location evidence="1">Membrane</location>
        <topology evidence="1">Multi-pass membrane protein</topology>
    </subcellularLocation>
</comment>
<accession>A0AAW4XIU7</accession>
<keyword evidence="3 5" id="KW-1133">Transmembrane helix</keyword>
<dbReference type="RefSeq" id="WP_216850652.1">
    <property type="nucleotide sequence ID" value="NZ_CP027557.1"/>
</dbReference>
<proteinExistence type="predicted"/>
<gene>
    <name evidence="7" type="ORF">LQ384_18010</name>
</gene>
<dbReference type="CDD" id="cd17504">
    <property type="entry name" value="MFS_MMR_MDR_like"/>
    <property type="match status" value="1"/>
</dbReference>
<feature type="transmembrane region" description="Helical" evidence="5">
    <location>
        <begin position="217"/>
        <end position="235"/>
    </location>
</feature>
<dbReference type="GO" id="GO:0022857">
    <property type="term" value="F:transmembrane transporter activity"/>
    <property type="evidence" value="ECO:0007669"/>
    <property type="project" value="InterPro"/>
</dbReference>
<dbReference type="PROSITE" id="PS50850">
    <property type="entry name" value="MFS"/>
    <property type="match status" value="1"/>
</dbReference>
<dbReference type="InterPro" id="IPR020846">
    <property type="entry name" value="MFS_dom"/>
</dbReference>
<evidence type="ECO:0000256" key="4">
    <source>
        <dbReference type="ARBA" id="ARBA00023136"/>
    </source>
</evidence>
<organism evidence="7 8">
    <name type="scientific">Rhodococcus rhodochrous</name>
    <dbReference type="NCBI Taxonomy" id="1829"/>
    <lineage>
        <taxon>Bacteria</taxon>
        <taxon>Bacillati</taxon>
        <taxon>Actinomycetota</taxon>
        <taxon>Actinomycetes</taxon>
        <taxon>Mycobacteriales</taxon>
        <taxon>Nocardiaceae</taxon>
        <taxon>Rhodococcus</taxon>
    </lineage>
</organism>
<feature type="domain" description="Major facilitator superfamily (MFS) profile" evidence="6">
    <location>
        <begin position="2"/>
        <end position="451"/>
    </location>
</feature>
<feature type="transmembrane region" description="Helical" evidence="5">
    <location>
        <begin position="38"/>
        <end position="57"/>
    </location>
</feature>